<sequence>MSIFDELRAVNVNNHTEEKNGLKYLSWAWAWDEVMQRYPGAVYEIKEFDGKPYLYDDKLGYLVMTTMTIDGITRTMWLPVMDGANKAMKDAPYEYQVKEYVNRKWTGKYVDKTVEAATMFDINTAIMRCLVKNIAMFGLGLYIYSGEDLPPEQPKKLTKAQVTTLEECIPKHGQTIEKVCDSFKVKNLSDLTVDQFMWLMDRMGEK</sequence>
<dbReference type="InterPro" id="IPR009425">
    <property type="entry name" value="DSRM_SSAP"/>
</dbReference>
<protein>
    <recommendedName>
        <fullName evidence="1">SSAP RNA binding domain-containing protein</fullName>
    </recommendedName>
</protein>
<feature type="domain" description="SSAP RNA binding" evidence="1">
    <location>
        <begin position="3"/>
        <end position="159"/>
    </location>
</feature>
<accession>A0A8S5TTW0</accession>
<proteinExistence type="predicted"/>
<dbReference type="EMBL" id="BK015928">
    <property type="protein sequence ID" value="DAF85645.1"/>
    <property type="molecule type" value="Genomic_DNA"/>
</dbReference>
<evidence type="ECO:0000313" key="2">
    <source>
        <dbReference type="EMBL" id="DAF85645.1"/>
    </source>
</evidence>
<name>A0A8S5TTW0_9CAUD</name>
<reference evidence="2" key="1">
    <citation type="journal article" date="2021" name="Proc. Natl. Acad. Sci. U.S.A.">
        <title>A Catalog of Tens of Thousands of Viruses from Human Metagenomes Reveals Hidden Associations with Chronic Diseases.</title>
        <authorList>
            <person name="Tisza M.J."/>
            <person name="Buck C.B."/>
        </authorList>
    </citation>
    <scope>NUCLEOTIDE SEQUENCE</scope>
    <source>
        <strain evidence="2">CtYcY12</strain>
    </source>
</reference>
<evidence type="ECO:0000259" key="1">
    <source>
        <dbReference type="Pfam" id="PF06378"/>
    </source>
</evidence>
<organism evidence="2">
    <name type="scientific">Siphoviridae sp. ctYcY12</name>
    <dbReference type="NCBI Taxonomy" id="2825550"/>
    <lineage>
        <taxon>Viruses</taxon>
        <taxon>Duplodnaviria</taxon>
        <taxon>Heunggongvirae</taxon>
        <taxon>Uroviricota</taxon>
        <taxon>Caudoviricetes</taxon>
    </lineage>
</organism>
<dbReference type="Pfam" id="PF06378">
    <property type="entry name" value="SSAP_Sak"/>
    <property type="match status" value="1"/>
</dbReference>